<organism evidence="1 2">
    <name type="scientific">Nocardia rhizosphaerae</name>
    <dbReference type="NCBI Taxonomy" id="1691571"/>
    <lineage>
        <taxon>Bacteria</taxon>
        <taxon>Bacillati</taxon>
        <taxon>Actinomycetota</taxon>
        <taxon>Actinomycetes</taxon>
        <taxon>Mycobacteriales</taxon>
        <taxon>Nocardiaceae</taxon>
        <taxon>Nocardia</taxon>
    </lineage>
</organism>
<reference evidence="2" key="1">
    <citation type="journal article" date="2019" name="Int. J. Syst. Evol. Microbiol.">
        <title>The Global Catalogue of Microorganisms (GCM) 10K type strain sequencing project: providing services to taxonomists for standard genome sequencing and annotation.</title>
        <authorList>
            <consortium name="The Broad Institute Genomics Platform"/>
            <consortium name="The Broad Institute Genome Sequencing Center for Infectious Disease"/>
            <person name="Wu L."/>
            <person name="Ma J."/>
        </authorList>
    </citation>
    <scope>NUCLEOTIDE SEQUENCE [LARGE SCALE GENOMIC DNA]</scope>
    <source>
        <strain evidence="2">CGMCC 4.7204</strain>
    </source>
</reference>
<proteinExistence type="predicted"/>
<dbReference type="EMBL" id="JBHSBA010000016">
    <property type="protein sequence ID" value="MFC4128867.1"/>
    <property type="molecule type" value="Genomic_DNA"/>
</dbReference>
<comment type="caution">
    <text evidence="1">The sequence shown here is derived from an EMBL/GenBank/DDBJ whole genome shotgun (WGS) entry which is preliminary data.</text>
</comment>
<name>A0ABV8LDD6_9NOCA</name>
<evidence type="ECO:0000313" key="2">
    <source>
        <dbReference type="Proteomes" id="UP001595767"/>
    </source>
</evidence>
<protein>
    <recommendedName>
        <fullName evidence="3">DNA-binding protein</fullName>
    </recommendedName>
</protein>
<evidence type="ECO:0000313" key="1">
    <source>
        <dbReference type="EMBL" id="MFC4128867.1"/>
    </source>
</evidence>
<keyword evidence="2" id="KW-1185">Reference proteome</keyword>
<accession>A0ABV8LDD6</accession>
<sequence length="137" mass="15569">MQHNLPLMRAISEQIHRDRRGFNQSYIRHRTHDGHIEMNIAGWAIQLAGGYQWIGDDCATYGQIRVMELAAPNRVRFADAVATELLGLTQEEASFILMAADDKIARGWLDDEVSRLTNIAFEQISTYLTLDKKGHLS</sequence>
<evidence type="ECO:0008006" key="3">
    <source>
        <dbReference type="Google" id="ProtNLM"/>
    </source>
</evidence>
<gene>
    <name evidence="1" type="ORF">ACFOW8_28430</name>
</gene>
<dbReference type="RefSeq" id="WP_378554738.1">
    <property type="nucleotide sequence ID" value="NZ_JBHSBA010000016.1"/>
</dbReference>
<dbReference type="Proteomes" id="UP001595767">
    <property type="component" value="Unassembled WGS sequence"/>
</dbReference>